<organism evidence="3 4">
    <name type="scientific">Sphingobacterium allocomposti</name>
    <dbReference type="NCBI Taxonomy" id="415956"/>
    <lineage>
        <taxon>Bacteria</taxon>
        <taxon>Pseudomonadati</taxon>
        <taxon>Bacteroidota</taxon>
        <taxon>Sphingobacteriia</taxon>
        <taxon>Sphingobacteriales</taxon>
        <taxon>Sphingobacteriaceae</taxon>
        <taxon>Sphingobacterium</taxon>
    </lineage>
</organism>
<accession>A0A5S5DLZ6</accession>
<dbReference type="UniPathway" id="UPA00060"/>
<proteinExistence type="inferred from homology"/>
<dbReference type="SUPFAM" id="SSF48613">
    <property type="entry name" value="Heme oxygenase-like"/>
    <property type="match status" value="1"/>
</dbReference>
<keyword evidence="1" id="KW-0784">Thiamine biosynthesis</keyword>
<dbReference type="PANTHER" id="PTHR43198">
    <property type="entry name" value="BIFUNCTIONAL TH2 PROTEIN"/>
    <property type="match status" value="1"/>
</dbReference>
<dbReference type="OrthoDB" id="34166at2"/>
<dbReference type="InterPro" id="IPR004305">
    <property type="entry name" value="Thiaminase-2/PQQC"/>
</dbReference>
<sequence>MKWTDKAWLSIEPIFDDILKMAFIQELQEGTLPLAKFQFYMLQDAKYLEHFARVLAYLGSKLPDNEQALAFFEFGKNALIVERALHGTYFKQFGLSDGESTALEPVCHHYVHFLKSTAAFDPIEVGVAAVLPCFWIYKEVGDFIYRRQTKSDNPYASWIETYSSEEFAQSLEAAKGYADTLASQASPAIQQHMIDAFVRASQLEYLFWEAAYTQKVW</sequence>
<evidence type="ECO:0000313" key="3">
    <source>
        <dbReference type="EMBL" id="TYP96953.1"/>
    </source>
</evidence>
<keyword evidence="1" id="KW-0378">Hydrolase</keyword>
<dbReference type="RefSeq" id="WP_148907870.1">
    <property type="nucleotide sequence ID" value="NZ_VNHX01000004.1"/>
</dbReference>
<dbReference type="Pfam" id="PF03070">
    <property type="entry name" value="TENA_THI-4"/>
    <property type="match status" value="1"/>
</dbReference>
<comment type="pathway">
    <text evidence="1">Cofactor biosynthesis; thiamine diphosphate biosynthesis.</text>
</comment>
<evidence type="ECO:0000256" key="1">
    <source>
        <dbReference type="RuleBase" id="RU363093"/>
    </source>
</evidence>
<dbReference type="InterPro" id="IPR050967">
    <property type="entry name" value="Thiamine_Salvage_TenA"/>
</dbReference>
<evidence type="ECO:0000259" key="2">
    <source>
        <dbReference type="Pfam" id="PF03070"/>
    </source>
</evidence>
<dbReference type="InterPro" id="IPR016084">
    <property type="entry name" value="Haem_Oase-like_multi-hlx"/>
</dbReference>
<dbReference type="GO" id="GO:0050334">
    <property type="term" value="F:thiaminase activity"/>
    <property type="evidence" value="ECO:0007669"/>
    <property type="project" value="UniProtKB-EC"/>
</dbReference>
<comment type="catalytic activity">
    <reaction evidence="1">
        <text>thiamine + H2O = 5-(2-hydroxyethyl)-4-methylthiazole + 4-amino-5-hydroxymethyl-2-methylpyrimidine + H(+)</text>
        <dbReference type="Rhea" id="RHEA:17509"/>
        <dbReference type="ChEBI" id="CHEBI:15377"/>
        <dbReference type="ChEBI" id="CHEBI:15378"/>
        <dbReference type="ChEBI" id="CHEBI:16892"/>
        <dbReference type="ChEBI" id="CHEBI:17957"/>
        <dbReference type="ChEBI" id="CHEBI:18385"/>
        <dbReference type="EC" id="3.5.99.2"/>
    </reaction>
</comment>
<dbReference type="Gene3D" id="1.20.910.10">
    <property type="entry name" value="Heme oxygenase-like"/>
    <property type="match status" value="1"/>
</dbReference>
<gene>
    <name evidence="3" type="ORF">BC792_104183</name>
</gene>
<evidence type="ECO:0000313" key="4">
    <source>
        <dbReference type="Proteomes" id="UP000325105"/>
    </source>
</evidence>
<dbReference type="CDD" id="cd19365">
    <property type="entry name" value="TenA_C-like"/>
    <property type="match status" value="1"/>
</dbReference>
<dbReference type="AlphaFoldDB" id="A0A5S5DLZ6"/>
<dbReference type="NCBIfam" id="TIGR04306">
    <property type="entry name" value="salvage_TenA"/>
    <property type="match status" value="1"/>
</dbReference>
<comment type="similarity">
    <text evidence="1">Belongs to the TenA family.</text>
</comment>
<name>A0A5S5DLZ6_9SPHI</name>
<dbReference type="GO" id="GO:0009229">
    <property type="term" value="P:thiamine diphosphate biosynthetic process"/>
    <property type="evidence" value="ECO:0007669"/>
    <property type="project" value="UniProtKB-UniPathway"/>
</dbReference>
<dbReference type="PANTHER" id="PTHR43198:SF2">
    <property type="entry name" value="SI:CH1073-67J19.1-RELATED"/>
    <property type="match status" value="1"/>
</dbReference>
<keyword evidence="4" id="KW-1185">Reference proteome</keyword>
<dbReference type="GO" id="GO:0005829">
    <property type="term" value="C:cytosol"/>
    <property type="evidence" value="ECO:0007669"/>
    <property type="project" value="TreeGrafter"/>
</dbReference>
<reference evidence="3 4" key="1">
    <citation type="submission" date="2019-07" db="EMBL/GenBank/DDBJ databases">
        <title>Genomic Encyclopedia of Archaeal and Bacterial Type Strains, Phase II (KMG-II): from individual species to whole genera.</title>
        <authorList>
            <person name="Goeker M."/>
        </authorList>
    </citation>
    <scope>NUCLEOTIDE SEQUENCE [LARGE SCALE GENOMIC DNA]</scope>
    <source>
        <strain evidence="3 4">DSM 18850</strain>
    </source>
</reference>
<dbReference type="EC" id="3.5.99.2" evidence="1"/>
<protein>
    <recommendedName>
        <fullName evidence="1">Aminopyrimidine aminohydrolase</fullName>
        <ecNumber evidence="1">3.5.99.2</ecNumber>
    </recommendedName>
</protein>
<comment type="caution">
    <text evidence="3">The sequence shown here is derived from an EMBL/GenBank/DDBJ whole genome shotgun (WGS) entry which is preliminary data.</text>
</comment>
<dbReference type="GO" id="GO:0009228">
    <property type="term" value="P:thiamine biosynthetic process"/>
    <property type="evidence" value="ECO:0007669"/>
    <property type="project" value="UniProtKB-KW"/>
</dbReference>
<feature type="domain" description="Thiaminase-2/PQQC" evidence="2">
    <location>
        <begin position="12"/>
        <end position="213"/>
    </location>
</feature>
<comment type="function">
    <text evidence="1">Catalyzes an amino-pyrimidine hydrolysis reaction at the C5' of the pyrimidine moiety of thiamine compounds, a reaction that is part of a thiamine salvage pathway.</text>
</comment>
<dbReference type="EMBL" id="VNHX01000004">
    <property type="protein sequence ID" value="TYP96953.1"/>
    <property type="molecule type" value="Genomic_DNA"/>
</dbReference>
<dbReference type="Proteomes" id="UP000325105">
    <property type="component" value="Unassembled WGS sequence"/>
</dbReference>
<comment type="catalytic activity">
    <reaction evidence="1">
        <text>4-amino-5-aminomethyl-2-methylpyrimidine + H2O = 4-amino-5-hydroxymethyl-2-methylpyrimidine + NH4(+)</text>
        <dbReference type="Rhea" id="RHEA:31799"/>
        <dbReference type="ChEBI" id="CHEBI:15377"/>
        <dbReference type="ChEBI" id="CHEBI:16892"/>
        <dbReference type="ChEBI" id="CHEBI:28938"/>
        <dbReference type="ChEBI" id="CHEBI:63416"/>
        <dbReference type="EC" id="3.5.99.2"/>
    </reaction>
</comment>
<dbReference type="InterPro" id="IPR027574">
    <property type="entry name" value="Thiaminase_II"/>
</dbReference>